<reference evidence="2" key="1">
    <citation type="journal article" date="2019" name="Int. J. Syst. Evol. Microbiol.">
        <title>The Global Catalogue of Microorganisms (GCM) 10K type strain sequencing project: providing services to taxonomists for standard genome sequencing and annotation.</title>
        <authorList>
            <consortium name="The Broad Institute Genomics Platform"/>
            <consortium name="The Broad Institute Genome Sequencing Center for Infectious Disease"/>
            <person name="Wu L."/>
            <person name="Ma J."/>
        </authorList>
    </citation>
    <scope>NUCLEOTIDE SEQUENCE [LARGE SCALE GENOMIC DNA]</scope>
    <source>
        <strain evidence="2">JCM 9371</strain>
    </source>
</reference>
<protein>
    <submittedName>
        <fullName evidence="1">Uncharacterized protein</fullName>
    </submittedName>
</protein>
<name>A0ABW2XM11_9ACTN</name>
<dbReference type="RefSeq" id="WP_131756896.1">
    <property type="nucleotide sequence ID" value="NZ_CAACUY010000022.1"/>
</dbReference>
<keyword evidence="2" id="KW-1185">Reference proteome</keyword>
<accession>A0ABW2XM11</accession>
<dbReference type="Proteomes" id="UP001597063">
    <property type="component" value="Unassembled WGS sequence"/>
</dbReference>
<proteinExistence type="predicted"/>
<dbReference type="EMBL" id="JBHTGP010000013">
    <property type="protein sequence ID" value="MFD0687591.1"/>
    <property type="molecule type" value="Genomic_DNA"/>
</dbReference>
<sequence>MADAGYLLGPDGLRVEAVELTEADLVYARMRHRDARIGQAWFLVTRRGKLVAYCRYIEEVAELVDLTDLHGPGSAAEESG</sequence>
<organism evidence="1 2">
    <name type="scientific">Actinomadura fibrosa</name>
    <dbReference type="NCBI Taxonomy" id="111802"/>
    <lineage>
        <taxon>Bacteria</taxon>
        <taxon>Bacillati</taxon>
        <taxon>Actinomycetota</taxon>
        <taxon>Actinomycetes</taxon>
        <taxon>Streptosporangiales</taxon>
        <taxon>Thermomonosporaceae</taxon>
        <taxon>Actinomadura</taxon>
    </lineage>
</organism>
<comment type="caution">
    <text evidence="1">The sequence shown here is derived from an EMBL/GenBank/DDBJ whole genome shotgun (WGS) entry which is preliminary data.</text>
</comment>
<evidence type="ECO:0000313" key="2">
    <source>
        <dbReference type="Proteomes" id="UP001597063"/>
    </source>
</evidence>
<evidence type="ECO:0000313" key="1">
    <source>
        <dbReference type="EMBL" id="MFD0687591.1"/>
    </source>
</evidence>
<gene>
    <name evidence="1" type="ORF">ACFQZM_24055</name>
</gene>